<gene>
    <name evidence="2" type="ORF">PHATR_46648</name>
</gene>
<keyword evidence="3" id="KW-1185">Reference proteome</keyword>
<proteinExistence type="predicted"/>
<dbReference type="PaxDb" id="2850-Phatr46648"/>
<dbReference type="Proteomes" id="UP000000759">
    <property type="component" value="Chromosome 11"/>
</dbReference>
<dbReference type="eggNOG" id="ENOG502SFC4">
    <property type="taxonomic scope" value="Eukaryota"/>
</dbReference>
<feature type="region of interest" description="Disordered" evidence="1">
    <location>
        <begin position="182"/>
        <end position="227"/>
    </location>
</feature>
<feature type="compositionally biased region" description="Acidic residues" evidence="1">
    <location>
        <begin position="198"/>
        <end position="209"/>
    </location>
</feature>
<evidence type="ECO:0000313" key="2">
    <source>
        <dbReference type="EMBL" id="ACI65091.1"/>
    </source>
</evidence>
<name>B5Y3B7_PHATC</name>
<dbReference type="AlphaFoldDB" id="B5Y3B7"/>
<dbReference type="KEGG" id="pti:PHATR_46648"/>
<dbReference type="RefSeq" id="XP_002185621.1">
    <property type="nucleotide sequence ID" value="XM_002185585.1"/>
</dbReference>
<dbReference type="GeneID" id="7204574"/>
<evidence type="ECO:0000256" key="1">
    <source>
        <dbReference type="SAM" id="MobiDB-lite"/>
    </source>
</evidence>
<sequence>MRSWRIFKGREAAVPGSEEEGVPWTTVGEDALGENESSEANAFRPFSSSPDTIPATSATLRSADGFIGFRSRPRHDARAERNIANAAKSVCDGVQKIVLAAKAKKDSQGAWKQDLLVLLGSVPPPAAIEDGEEPAMADIDTLLEYAQHEKFVLRCVENELPPNLVHCLRLLRVLELQHASGEVENAKESQVTKHDSVENEEGTADEAMEKEDQHQEEENPVGEIESDTSSAVLQPIGLVATQKVSKLLCQLCRDPSVGEQLRPHLFGLFALSGASYPPSGLHVALAASDVIVAFSEHCLNRQLVWFIHDRKMILHMTDDVRELCGLSESDSATPAVPMGLVGPEAEKNGLWVVALRTLIKLVYFSCRHQSVELVKDLEGAGGDKVLYQAIKKSTPPHAKELMELLPILACCPDVMVENLTDEVAQLATNRKGLQIFEMLQVESNLVLQEYRRTHKSKRPNPLAEGSLPLLASLSLKTVARIRNGEIEPNEHLKFDVASELLEITLQMFSDHPDNYDRIEGSLHVLSFYLIAFPCFDDDGLKTFILKTLEFVLTGVGVADEVTPMNACVEVFFAMCHMLMNSKEFITDADESVRSDAVQRLANDAELIGSSLEKLLQFDQRVAPLMVESGILTTNLKTVLDLVEMLKSTTKPEKALCCGSTPLDQTFVTPTGVSKNTPGIAEESDALSNLYRLLHCAMFDLGLDGCRSAASVFEAFLSSFANYEELKRDMLFVLDLVSELGEAAVATDDIAVKVAAAERGTILFGMLRSVLEARSVARDAFRECAGFQGMIRFLSSYQGSVSDSSPVELSRKVHPLAQNLVTLRRRAK</sequence>
<reference evidence="2 3" key="1">
    <citation type="journal article" date="2008" name="Nature">
        <title>The Phaeodactylum genome reveals the evolutionary history of diatom genomes.</title>
        <authorList>
            <person name="Bowler C."/>
            <person name="Allen A.E."/>
            <person name="Badger J.H."/>
            <person name="Grimwood J."/>
            <person name="Jabbari K."/>
            <person name="Kuo A."/>
            <person name="Maheswari U."/>
            <person name="Martens C."/>
            <person name="Maumus F."/>
            <person name="Otillar R.P."/>
            <person name="Rayko E."/>
            <person name="Salamov A."/>
            <person name="Vandepoele K."/>
            <person name="Beszteri B."/>
            <person name="Gruber A."/>
            <person name="Heijde M."/>
            <person name="Katinka M."/>
            <person name="Mock T."/>
            <person name="Valentin K."/>
            <person name="Verret F."/>
            <person name="Berges J.A."/>
            <person name="Brownlee C."/>
            <person name="Cadoret J.P."/>
            <person name="Chiovitti A."/>
            <person name="Choi C.J."/>
            <person name="Coesel S."/>
            <person name="De Martino A."/>
            <person name="Detter J.C."/>
            <person name="Durkin C."/>
            <person name="Falciatore A."/>
            <person name="Fournet J."/>
            <person name="Haruta M."/>
            <person name="Huysman M.J."/>
            <person name="Jenkins B.D."/>
            <person name="Jiroutova K."/>
            <person name="Jorgensen R.E."/>
            <person name="Joubert Y."/>
            <person name="Kaplan A."/>
            <person name="Kroger N."/>
            <person name="Kroth P.G."/>
            <person name="La Roche J."/>
            <person name="Lindquist E."/>
            <person name="Lommer M."/>
            <person name="Martin-Jezequel V."/>
            <person name="Lopez P.J."/>
            <person name="Lucas S."/>
            <person name="Mangogna M."/>
            <person name="McGinnis K."/>
            <person name="Medlin L.K."/>
            <person name="Montsant A."/>
            <person name="Oudot-Le Secq M.P."/>
            <person name="Napoli C."/>
            <person name="Obornik M."/>
            <person name="Parker M.S."/>
            <person name="Petit J.L."/>
            <person name="Porcel B.M."/>
            <person name="Poulsen N."/>
            <person name="Robison M."/>
            <person name="Rychlewski L."/>
            <person name="Rynearson T.A."/>
            <person name="Schmutz J."/>
            <person name="Shapiro H."/>
            <person name="Siaut M."/>
            <person name="Stanley M."/>
            <person name="Sussman M.R."/>
            <person name="Taylor A.R."/>
            <person name="Vardi A."/>
            <person name="von Dassow P."/>
            <person name="Vyverman W."/>
            <person name="Willis A."/>
            <person name="Wyrwicz L.S."/>
            <person name="Rokhsar D.S."/>
            <person name="Weissenbach J."/>
            <person name="Armbrust E.V."/>
            <person name="Green B.R."/>
            <person name="Van de Peer Y."/>
            <person name="Grigoriev I.V."/>
        </authorList>
    </citation>
    <scope>NUCLEOTIDE SEQUENCE [LARGE SCALE GENOMIC DNA]</scope>
    <source>
        <strain evidence="2 3">CCAP 1055/1</strain>
    </source>
</reference>
<evidence type="ECO:0000313" key="3">
    <source>
        <dbReference type="Proteomes" id="UP000000759"/>
    </source>
</evidence>
<reference evidence="3" key="2">
    <citation type="submission" date="2008-08" db="EMBL/GenBank/DDBJ databases">
        <authorList>
            <consortium name="Diatom Consortium"/>
            <person name="Grigoriev I."/>
            <person name="Grimwood J."/>
            <person name="Kuo A."/>
            <person name="Otillar R.P."/>
            <person name="Salamov A."/>
            <person name="Detter J.C."/>
            <person name="Lindquist E."/>
            <person name="Shapiro H."/>
            <person name="Lucas S."/>
            <person name="Glavina del Rio T."/>
            <person name="Pitluck S."/>
            <person name="Rokhsar D."/>
            <person name="Bowler C."/>
        </authorList>
    </citation>
    <scope>GENOME REANNOTATION</scope>
    <source>
        <strain evidence="3">CCAP 1055/1</strain>
    </source>
</reference>
<dbReference type="EMBL" id="CP001141">
    <property type="protein sequence ID" value="ACI65091.1"/>
    <property type="molecule type" value="Genomic_DNA"/>
</dbReference>
<protein>
    <submittedName>
        <fullName evidence="2">Uncharacterized protein</fullName>
    </submittedName>
</protein>
<dbReference type="InParanoid" id="B5Y3B7"/>
<feature type="compositionally biased region" description="Basic and acidic residues" evidence="1">
    <location>
        <begin position="184"/>
        <end position="197"/>
    </location>
</feature>
<accession>B5Y3B7</accession>
<dbReference type="OrthoDB" id="46071at2759"/>
<organism evidence="2 3">
    <name type="scientific">Phaeodactylum tricornutum (strain CCAP 1055/1)</name>
    <dbReference type="NCBI Taxonomy" id="556484"/>
    <lineage>
        <taxon>Eukaryota</taxon>
        <taxon>Sar</taxon>
        <taxon>Stramenopiles</taxon>
        <taxon>Ochrophyta</taxon>
        <taxon>Bacillariophyta</taxon>
        <taxon>Bacillariophyceae</taxon>
        <taxon>Bacillariophycidae</taxon>
        <taxon>Naviculales</taxon>
        <taxon>Phaeodactylaceae</taxon>
        <taxon>Phaeodactylum</taxon>
    </lineage>
</organism>
<dbReference type="HOGENOM" id="CLU_224718_0_0_1"/>